<evidence type="ECO:0000313" key="1">
    <source>
        <dbReference type="EMBL" id="OAE23013.1"/>
    </source>
</evidence>
<keyword evidence="2" id="KW-1185">Reference proteome</keyword>
<protein>
    <submittedName>
        <fullName evidence="1">Uncharacterized protein</fullName>
    </submittedName>
</protein>
<sequence length="180" mass="19867">MATTGGVTGTRAGSQKMQALSVADFLSVDYRIATKALDATPVAAARRKECRRAAACKHGSQSGRASGRVPWMGVTGDGQRVECRAARCPGVGLGLPPGELEAREANGRTKSERWRLLRSRSWSWWRRIWRESDGGAGRGEGKGSRERFPRHAYVMSRTNLRIGWQRGRRKKPSRPEGYGV</sequence>
<dbReference type="Proteomes" id="UP000077202">
    <property type="component" value="Unassembled WGS sequence"/>
</dbReference>
<reference evidence="1" key="1">
    <citation type="submission" date="2016-03" db="EMBL/GenBank/DDBJ databases">
        <title>Mechanisms controlling the formation of the plant cell surface in tip-growing cells are functionally conserved among land plants.</title>
        <authorList>
            <person name="Honkanen S."/>
            <person name="Jones V.A."/>
            <person name="Morieri G."/>
            <person name="Champion C."/>
            <person name="Hetherington A.J."/>
            <person name="Kelly S."/>
            <person name="Saint-Marcoux D."/>
            <person name="Proust H."/>
            <person name="Prescott H."/>
            <person name="Dolan L."/>
        </authorList>
    </citation>
    <scope>NUCLEOTIDE SEQUENCE [LARGE SCALE GENOMIC DNA]</scope>
    <source>
        <tissue evidence="1">Whole gametophyte</tissue>
    </source>
</reference>
<dbReference type="EMBL" id="LVLJ01002972">
    <property type="protein sequence ID" value="OAE23013.1"/>
    <property type="molecule type" value="Genomic_DNA"/>
</dbReference>
<organism evidence="1 2">
    <name type="scientific">Marchantia polymorpha subsp. ruderalis</name>
    <dbReference type="NCBI Taxonomy" id="1480154"/>
    <lineage>
        <taxon>Eukaryota</taxon>
        <taxon>Viridiplantae</taxon>
        <taxon>Streptophyta</taxon>
        <taxon>Embryophyta</taxon>
        <taxon>Marchantiophyta</taxon>
        <taxon>Marchantiopsida</taxon>
        <taxon>Marchantiidae</taxon>
        <taxon>Marchantiales</taxon>
        <taxon>Marchantiaceae</taxon>
        <taxon>Marchantia</taxon>
    </lineage>
</organism>
<evidence type="ECO:0000313" key="2">
    <source>
        <dbReference type="Proteomes" id="UP000077202"/>
    </source>
</evidence>
<comment type="caution">
    <text evidence="1">The sequence shown here is derived from an EMBL/GenBank/DDBJ whole genome shotgun (WGS) entry which is preliminary data.</text>
</comment>
<accession>A0A176VRI5</accession>
<proteinExistence type="predicted"/>
<gene>
    <name evidence="1" type="ORF">AXG93_1231s1260</name>
</gene>
<name>A0A176VRI5_MARPO</name>
<dbReference type="AlphaFoldDB" id="A0A176VRI5"/>